<dbReference type="RefSeq" id="WP_188449652.1">
    <property type="nucleotide sequence ID" value="NZ_BMDW01000030.1"/>
</dbReference>
<dbReference type="EMBL" id="BMDW01000030">
    <property type="protein sequence ID" value="GGA60936.1"/>
    <property type="molecule type" value="Genomic_DNA"/>
</dbReference>
<dbReference type="InterPro" id="IPR045500">
    <property type="entry name" value="DUF6491"/>
</dbReference>
<evidence type="ECO:0008006" key="3">
    <source>
        <dbReference type="Google" id="ProtNLM"/>
    </source>
</evidence>
<organism evidence="1 2">
    <name type="scientific">Sphingomonas psychrolutea</name>
    <dbReference type="NCBI Taxonomy" id="1259676"/>
    <lineage>
        <taxon>Bacteria</taxon>
        <taxon>Pseudomonadati</taxon>
        <taxon>Pseudomonadota</taxon>
        <taxon>Alphaproteobacteria</taxon>
        <taxon>Sphingomonadales</taxon>
        <taxon>Sphingomonadaceae</taxon>
        <taxon>Sphingomonas</taxon>
    </lineage>
</organism>
<gene>
    <name evidence="1" type="ORF">GCM10011395_34110</name>
</gene>
<protein>
    <recommendedName>
        <fullName evidence="3">Integron</fullName>
    </recommendedName>
</protein>
<keyword evidence="2" id="KW-1185">Reference proteome</keyword>
<accession>A0ABQ1H7Y6</accession>
<reference evidence="2" key="1">
    <citation type="journal article" date="2019" name="Int. J. Syst. Evol. Microbiol.">
        <title>The Global Catalogue of Microorganisms (GCM) 10K type strain sequencing project: providing services to taxonomists for standard genome sequencing and annotation.</title>
        <authorList>
            <consortium name="The Broad Institute Genomics Platform"/>
            <consortium name="The Broad Institute Genome Sequencing Center for Infectious Disease"/>
            <person name="Wu L."/>
            <person name="Ma J."/>
        </authorList>
    </citation>
    <scope>NUCLEOTIDE SEQUENCE [LARGE SCALE GENOMIC DNA]</scope>
    <source>
        <strain evidence="2">CGMCC 1.10106</strain>
    </source>
</reference>
<sequence length="125" mass="13454">MIRALALVAALGAVSASDSKTLDRALAGRVAGKPETCLSNNRISTTQVIGDRILLYRDGSRVWRNDLPEACPGLDDDAIIVTEVFGGQLCRGDQFYTLQRPASGIAGPRCRLGNFVPWDRVAAPR</sequence>
<evidence type="ECO:0000313" key="2">
    <source>
        <dbReference type="Proteomes" id="UP000618591"/>
    </source>
</evidence>
<comment type="caution">
    <text evidence="1">The sequence shown here is derived from an EMBL/GenBank/DDBJ whole genome shotgun (WGS) entry which is preliminary data.</text>
</comment>
<proteinExistence type="predicted"/>
<dbReference type="Proteomes" id="UP000618591">
    <property type="component" value="Unassembled WGS sequence"/>
</dbReference>
<dbReference type="Pfam" id="PF20101">
    <property type="entry name" value="DUF6491"/>
    <property type="match status" value="1"/>
</dbReference>
<evidence type="ECO:0000313" key="1">
    <source>
        <dbReference type="EMBL" id="GGA60936.1"/>
    </source>
</evidence>
<name>A0ABQ1H7Y6_9SPHN</name>